<gene>
    <name evidence="3" type="ORF">VITISV_016265</name>
</gene>
<dbReference type="InterPro" id="IPR043502">
    <property type="entry name" value="DNA/RNA_pol_sf"/>
</dbReference>
<feature type="domain" description="Reverse transcriptase Ty1/copia-type" evidence="2">
    <location>
        <begin position="105"/>
        <end position="154"/>
    </location>
</feature>
<dbReference type="SUPFAM" id="SSF56672">
    <property type="entry name" value="DNA/RNA polymerases"/>
    <property type="match status" value="1"/>
</dbReference>
<dbReference type="PANTHER" id="PTHR11439">
    <property type="entry name" value="GAG-POL-RELATED RETROTRANSPOSON"/>
    <property type="match status" value="1"/>
</dbReference>
<dbReference type="InterPro" id="IPR013103">
    <property type="entry name" value="RVT_2"/>
</dbReference>
<organism evidence="3">
    <name type="scientific">Vitis vinifera</name>
    <name type="common">Grape</name>
    <dbReference type="NCBI Taxonomy" id="29760"/>
    <lineage>
        <taxon>Eukaryota</taxon>
        <taxon>Viridiplantae</taxon>
        <taxon>Streptophyta</taxon>
        <taxon>Embryophyta</taxon>
        <taxon>Tracheophyta</taxon>
        <taxon>Spermatophyta</taxon>
        <taxon>Magnoliopsida</taxon>
        <taxon>eudicotyledons</taxon>
        <taxon>Gunneridae</taxon>
        <taxon>Pentapetalae</taxon>
        <taxon>rosids</taxon>
        <taxon>Vitales</taxon>
        <taxon>Vitaceae</taxon>
        <taxon>Viteae</taxon>
        <taxon>Vitis</taxon>
    </lineage>
</organism>
<protein>
    <recommendedName>
        <fullName evidence="2">Reverse transcriptase Ty1/copia-type domain-containing protein</fullName>
    </recommendedName>
</protein>
<evidence type="ECO:0000256" key="1">
    <source>
        <dbReference type="SAM" id="MobiDB-lite"/>
    </source>
</evidence>
<feature type="domain" description="Reverse transcriptase Ty1/copia-type" evidence="2">
    <location>
        <begin position="157"/>
        <end position="252"/>
    </location>
</feature>
<feature type="compositionally biased region" description="Polar residues" evidence="1">
    <location>
        <begin position="20"/>
        <end position="29"/>
    </location>
</feature>
<dbReference type="PANTHER" id="PTHR11439:SF486">
    <property type="entry name" value="RLK (RECEPTOR-LIKE KINASE) PROTEIN, PUTATIVE-RELATED"/>
    <property type="match status" value="1"/>
</dbReference>
<dbReference type="AlphaFoldDB" id="A5C698"/>
<accession>A5C698</accession>
<name>A5C698_VITVI</name>
<feature type="region of interest" description="Disordered" evidence="1">
    <location>
        <begin position="1"/>
        <end position="29"/>
    </location>
</feature>
<evidence type="ECO:0000313" key="3">
    <source>
        <dbReference type="EMBL" id="CAN70921.1"/>
    </source>
</evidence>
<dbReference type="Pfam" id="PF07727">
    <property type="entry name" value="RVT_2"/>
    <property type="match status" value="2"/>
</dbReference>
<sequence length="424" mass="48306">MPSAHSQLTEPNPDPHDHNSGNTVTDTNPGVLNDLDVPIAFQKGVRSCSTHPIADFVFYERLSPQFRALTTNLSKVDIPRDIYKVLQHPNWKAAMHEEIKALEKNGTWELTELPLGKSTIKCKWIFNVKYKADGNIDKYKARLVAKGFMQTYGGQSDHTMFFKHSSNGKIVILIIYVDDIILTSDNEAEMIKLKNALSREFKIKDLGTLRYFHGMEVAQTSSGISVSQRNYVFDLLEETGTLECRPANTPMEQNGKLRDEEESPSVDKGQYQRLVGKLIYLSHTRLDIAFLVSVVSQFMHAPIEEHLNAVHRILQYLKMTLGNGLFFGKSTRRGIEVYSDADWVWGNLVAWRSKKQFVVTRSSAEAECWNIALGVCEGLWLKRVMEELKISTEFPMKMFCDNQASISISHNPVRHDRTKHVKID</sequence>
<proteinExistence type="predicted"/>
<dbReference type="ExpressionAtlas" id="A5C698">
    <property type="expression patterns" value="baseline and differential"/>
</dbReference>
<reference evidence="3" key="1">
    <citation type="journal article" date="2007" name="PLoS ONE">
        <title>The first genome sequence of an elite grapevine cultivar (Pinot noir Vitis vinifera L.): coping with a highly heterozygous genome.</title>
        <authorList>
            <person name="Velasco R."/>
            <person name="Zharkikh A."/>
            <person name="Troggio M."/>
            <person name="Cartwright D.A."/>
            <person name="Cestaro A."/>
            <person name="Pruss D."/>
            <person name="Pindo M."/>
            <person name="FitzGerald L.M."/>
            <person name="Vezzulli S."/>
            <person name="Reid J."/>
            <person name="Malacarne G."/>
            <person name="Iliev D."/>
            <person name="Coppola G."/>
            <person name="Wardell B."/>
            <person name="Micheletti D."/>
            <person name="Macalma T."/>
            <person name="Facci M."/>
            <person name="Mitchell J.T."/>
            <person name="Perazzolli M."/>
            <person name="Eldredge G."/>
            <person name="Gatto P."/>
            <person name="Oyzerski R."/>
            <person name="Moretto M."/>
            <person name="Gutin N."/>
            <person name="Stefanini M."/>
            <person name="Chen Y."/>
            <person name="Segala C."/>
            <person name="Davenport C."/>
            <person name="Dematte L."/>
            <person name="Mraz A."/>
            <person name="Battilana J."/>
            <person name="Stormo K."/>
            <person name="Costa F."/>
            <person name="Tao Q."/>
            <person name="Si-Ammour A."/>
            <person name="Harkins T."/>
            <person name="Lackey A."/>
            <person name="Perbost C."/>
            <person name="Taillon B."/>
            <person name="Stella A."/>
            <person name="Solovyev V."/>
            <person name="Fawcett J.A."/>
            <person name="Sterck L."/>
            <person name="Vandepoele K."/>
            <person name="Grando S.M."/>
            <person name="Toppo S."/>
            <person name="Moser C."/>
            <person name="Lanchbury J."/>
            <person name="Bogden R."/>
            <person name="Skolnick M."/>
            <person name="Sgaramella V."/>
            <person name="Bhatnagar S.K."/>
            <person name="Fontana P."/>
            <person name="Gutin A."/>
            <person name="Van de Peer Y."/>
            <person name="Salamini F."/>
            <person name="Viola R."/>
        </authorList>
    </citation>
    <scope>NUCLEOTIDE SEQUENCE</scope>
</reference>
<evidence type="ECO:0000259" key="2">
    <source>
        <dbReference type="Pfam" id="PF07727"/>
    </source>
</evidence>
<dbReference type="CDD" id="cd09272">
    <property type="entry name" value="RNase_HI_RT_Ty1"/>
    <property type="match status" value="1"/>
</dbReference>
<feature type="compositionally biased region" description="Polar residues" evidence="1">
    <location>
        <begin position="1"/>
        <end position="10"/>
    </location>
</feature>
<dbReference type="EMBL" id="AM483815">
    <property type="protein sequence ID" value="CAN70921.1"/>
    <property type="molecule type" value="Genomic_DNA"/>
</dbReference>